<organism evidence="1 2">
    <name type="scientific">Azonexus hydrophilus</name>
    <dbReference type="NCBI Taxonomy" id="418702"/>
    <lineage>
        <taxon>Bacteria</taxon>
        <taxon>Pseudomonadati</taxon>
        <taxon>Pseudomonadota</taxon>
        <taxon>Betaproteobacteria</taxon>
        <taxon>Rhodocyclales</taxon>
        <taxon>Azonexaceae</taxon>
        <taxon>Azonexus</taxon>
    </lineage>
</organism>
<dbReference type="STRING" id="418702.BJN45_05600"/>
<accession>A0A1R1I7F9</accession>
<dbReference type="AlphaFoldDB" id="A0A1R1I7F9"/>
<dbReference type="OrthoDB" id="8686983at2"/>
<keyword evidence="2" id="KW-1185">Reference proteome</keyword>
<dbReference type="EMBL" id="MTHD01000002">
    <property type="protein sequence ID" value="OMG54686.1"/>
    <property type="molecule type" value="Genomic_DNA"/>
</dbReference>
<evidence type="ECO:0008006" key="3">
    <source>
        <dbReference type="Google" id="ProtNLM"/>
    </source>
</evidence>
<name>A0A1R1I7F9_9RHOO</name>
<dbReference type="Proteomes" id="UP000187526">
    <property type="component" value="Unassembled WGS sequence"/>
</dbReference>
<dbReference type="RefSeq" id="WP_076092975.1">
    <property type="nucleotide sequence ID" value="NZ_MTHD01000002.1"/>
</dbReference>
<dbReference type="InterPro" id="IPR025354">
    <property type="entry name" value="DUF4258"/>
</dbReference>
<proteinExistence type="predicted"/>
<sequence>MSSYKSLSDFEVLQDVRALVRRNRIRFTVHAEERMAERGFDRSQVRDCLSSGFFVERPSLPNRNGVVEYKFNMQAVIDGDTMQVVASLRPDENVVVITVIDSN</sequence>
<reference evidence="1 2" key="1">
    <citation type="submission" date="2016-10" db="EMBL/GenBank/DDBJ databases">
        <title>Alkaliphiles isolated from bioreactors.</title>
        <authorList>
            <person name="Salah Z."/>
            <person name="Rout S.P."/>
            <person name="Humphreys P.N."/>
        </authorList>
    </citation>
    <scope>NUCLEOTIDE SEQUENCE [LARGE SCALE GENOMIC DNA]</scope>
    <source>
        <strain evidence="1 2">ZS02</strain>
    </source>
</reference>
<evidence type="ECO:0000313" key="2">
    <source>
        <dbReference type="Proteomes" id="UP000187526"/>
    </source>
</evidence>
<dbReference type="Pfam" id="PF14076">
    <property type="entry name" value="DUF4258"/>
    <property type="match status" value="1"/>
</dbReference>
<comment type="caution">
    <text evidence="1">The sequence shown here is derived from an EMBL/GenBank/DDBJ whole genome shotgun (WGS) entry which is preliminary data.</text>
</comment>
<evidence type="ECO:0000313" key="1">
    <source>
        <dbReference type="EMBL" id="OMG54686.1"/>
    </source>
</evidence>
<protein>
    <recommendedName>
        <fullName evidence="3">DUF4258 domain-containing protein</fullName>
    </recommendedName>
</protein>
<gene>
    <name evidence="1" type="ORF">BJN45_05600</name>
</gene>